<proteinExistence type="predicted"/>
<evidence type="ECO:0000313" key="1">
    <source>
        <dbReference type="Proteomes" id="UP000887581"/>
    </source>
</evidence>
<reference evidence="2" key="1">
    <citation type="submission" date="2022-11" db="UniProtKB">
        <authorList>
            <consortium name="WormBaseParasite"/>
        </authorList>
    </citation>
    <scope>IDENTIFICATION</scope>
</reference>
<name>A0A915PTT9_9BILA</name>
<dbReference type="AlphaFoldDB" id="A0A915PTT9"/>
<accession>A0A915PTT9</accession>
<protein>
    <submittedName>
        <fullName evidence="2">Uncharacterized protein</fullName>
    </submittedName>
</protein>
<evidence type="ECO:0000313" key="2">
    <source>
        <dbReference type="WBParaSite" id="sdigi.contig309.g7307.t1"/>
    </source>
</evidence>
<dbReference type="WBParaSite" id="sdigi.contig309.g7307.t1">
    <property type="protein sequence ID" value="sdigi.contig309.g7307.t1"/>
    <property type="gene ID" value="sdigi.contig309.g7307"/>
</dbReference>
<organism evidence="1 2">
    <name type="scientific">Setaria digitata</name>
    <dbReference type="NCBI Taxonomy" id="48799"/>
    <lineage>
        <taxon>Eukaryota</taxon>
        <taxon>Metazoa</taxon>
        <taxon>Ecdysozoa</taxon>
        <taxon>Nematoda</taxon>
        <taxon>Chromadorea</taxon>
        <taxon>Rhabditida</taxon>
        <taxon>Spirurina</taxon>
        <taxon>Spiruromorpha</taxon>
        <taxon>Filarioidea</taxon>
        <taxon>Setariidae</taxon>
        <taxon>Setaria</taxon>
    </lineage>
</organism>
<sequence length="116" mass="12894">MDNYYNYERELSWVYGNVFRGTGSALVLPPFVNEDDSGRLGPESGHVFVRGLLADWMAHYDETASLAGKGTLETASLLEFVLHCRGWMSPCLALVLGQTIKPLGLRSDAREKRVSD</sequence>
<keyword evidence="1" id="KW-1185">Reference proteome</keyword>
<dbReference type="Proteomes" id="UP000887581">
    <property type="component" value="Unplaced"/>
</dbReference>